<protein>
    <recommendedName>
        <fullName evidence="7">Galactokinase</fullName>
        <ecNumber evidence="7">2.7.1.6</ecNumber>
    </recommendedName>
</protein>
<feature type="domain" description="GHMP kinase N-terminal" evidence="8">
    <location>
        <begin position="88"/>
        <end position="177"/>
    </location>
</feature>
<accession>A0ABP5ML36</accession>
<dbReference type="Proteomes" id="UP001501599">
    <property type="component" value="Unassembled WGS sequence"/>
</dbReference>
<dbReference type="InterPro" id="IPR020568">
    <property type="entry name" value="Ribosomal_Su5_D2-typ_SF"/>
</dbReference>
<dbReference type="Pfam" id="PF08544">
    <property type="entry name" value="GHMP_kinases_C"/>
    <property type="match status" value="1"/>
</dbReference>
<organism evidence="11 12">
    <name type="scientific">Agrococcus versicolor</name>
    <dbReference type="NCBI Taxonomy" id="501482"/>
    <lineage>
        <taxon>Bacteria</taxon>
        <taxon>Bacillati</taxon>
        <taxon>Actinomycetota</taxon>
        <taxon>Actinomycetes</taxon>
        <taxon>Micrococcales</taxon>
        <taxon>Microbacteriaceae</taxon>
        <taxon>Agrococcus</taxon>
    </lineage>
</organism>
<evidence type="ECO:0000256" key="2">
    <source>
        <dbReference type="ARBA" id="ARBA00022679"/>
    </source>
</evidence>
<dbReference type="SUPFAM" id="SSF55060">
    <property type="entry name" value="GHMP Kinase, C-terminal domain"/>
    <property type="match status" value="1"/>
</dbReference>
<sequence length="381" mass="38674">MRDAAAGFLAAYGHDATGVWSAPGRVNLVGEHTDYNGGASMPIAIDRRAVVAASLRHDDLVRVGTAFADGVVEVRIADLADATGWSAYPLGVLWALLDAEGAADRVRGLDLFIDSDVPVGVGVSSSAALEAAVCVAAVELWALDTTREAMVVLCQRAENVVAGAPTGTLDQSAALLSHADAALLLDFGAGSVDVVPLGLDAAGLAVLVVDSTVRHDHTTGGYGIRRRECEEAAGLLGVALLAEVPVDGLEDAIAPLPDALARRARHIVTDTQRCLDAAEAVRSGRPRDLGPILTAAHASMRDDFEASVPAVDAAVDAAIAAGALGARITGGGFGGACIALVDVDRADAIAAAVAERVVAEGHPEPVAFAVRASAGASRADR</sequence>
<dbReference type="PANTHER" id="PTHR10457">
    <property type="entry name" value="MEVALONATE KINASE/GALACTOKINASE"/>
    <property type="match status" value="1"/>
</dbReference>
<evidence type="ECO:0000256" key="1">
    <source>
        <dbReference type="ARBA" id="ARBA00006566"/>
    </source>
</evidence>
<dbReference type="Gene3D" id="3.30.230.10">
    <property type="match status" value="1"/>
</dbReference>
<evidence type="ECO:0000313" key="11">
    <source>
        <dbReference type="EMBL" id="GAA2173750.1"/>
    </source>
</evidence>
<keyword evidence="5" id="KW-0067">ATP-binding</keyword>
<evidence type="ECO:0000256" key="4">
    <source>
        <dbReference type="ARBA" id="ARBA00022777"/>
    </source>
</evidence>
<evidence type="ECO:0000256" key="3">
    <source>
        <dbReference type="ARBA" id="ARBA00022741"/>
    </source>
</evidence>
<dbReference type="InterPro" id="IPR013750">
    <property type="entry name" value="GHMP_kinase_C_dom"/>
</dbReference>
<gene>
    <name evidence="11" type="primary">galK</name>
    <name evidence="11" type="ORF">GCM10009846_16950</name>
</gene>
<comment type="caution">
    <text evidence="11">The sequence shown here is derived from an EMBL/GenBank/DDBJ whole genome shotgun (WGS) entry which is preliminary data.</text>
</comment>
<dbReference type="InterPro" id="IPR036554">
    <property type="entry name" value="GHMP_kinase_C_sf"/>
</dbReference>
<dbReference type="PRINTS" id="PR00473">
    <property type="entry name" value="GALCTOKINASE"/>
</dbReference>
<keyword evidence="6" id="KW-0299">Galactose metabolism</keyword>
<dbReference type="RefSeq" id="WP_344342661.1">
    <property type="nucleotide sequence ID" value="NZ_BAAAQT010000006.1"/>
</dbReference>
<evidence type="ECO:0000259" key="8">
    <source>
        <dbReference type="Pfam" id="PF00288"/>
    </source>
</evidence>
<feature type="domain" description="Galactokinase N-terminal" evidence="10">
    <location>
        <begin position="8"/>
        <end position="54"/>
    </location>
</feature>
<dbReference type="InterPro" id="IPR014721">
    <property type="entry name" value="Ribsml_uS5_D2-typ_fold_subgr"/>
</dbReference>
<dbReference type="NCBIfam" id="TIGR00131">
    <property type="entry name" value="gal_kin"/>
    <property type="match status" value="1"/>
</dbReference>
<evidence type="ECO:0000256" key="7">
    <source>
        <dbReference type="NCBIfam" id="TIGR00131"/>
    </source>
</evidence>
<dbReference type="InterPro" id="IPR006206">
    <property type="entry name" value="Mevalonate/galactokinase"/>
</dbReference>
<evidence type="ECO:0000313" key="12">
    <source>
        <dbReference type="Proteomes" id="UP001501599"/>
    </source>
</evidence>
<keyword evidence="4" id="KW-0418">Kinase</keyword>
<evidence type="ECO:0000259" key="9">
    <source>
        <dbReference type="Pfam" id="PF08544"/>
    </source>
</evidence>
<keyword evidence="3" id="KW-0547">Nucleotide-binding</keyword>
<dbReference type="Pfam" id="PF10509">
    <property type="entry name" value="GalKase_gal_bdg"/>
    <property type="match status" value="1"/>
</dbReference>
<dbReference type="InterPro" id="IPR000705">
    <property type="entry name" value="Galactokinase"/>
</dbReference>
<comment type="similarity">
    <text evidence="1">Belongs to the GHMP kinase family. GalK subfamily.</text>
</comment>
<dbReference type="EC" id="2.7.1.6" evidence="7"/>
<keyword evidence="6" id="KW-0119">Carbohydrate metabolism</keyword>
<dbReference type="PANTHER" id="PTHR10457:SF7">
    <property type="entry name" value="GALACTOKINASE-RELATED"/>
    <property type="match status" value="1"/>
</dbReference>
<keyword evidence="2" id="KW-0808">Transferase</keyword>
<dbReference type="Gene3D" id="3.30.70.890">
    <property type="entry name" value="GHMP kinase, C-terminal domain"/>
    <property type="match status" value="1"/>
</dbReference>
<dbReference type="Pfam" id="PF00288">
    <property type="entry name" value="GHMP_kinases_N"/>
    <property type="match status" value="1"/>
</dbReference>
<evidence type="ECO:0000256" key="6">
    <source>
        <dbReference type="ARBA" id="ARBA00023144"/>
    </source>
</evidence>
<evidence type="ECO:0000256" key="5">
    <source>
        <dbReference type="ARBA" id="ARBA00022840"/>
    </source>
</evidence>
<dbReference type="EMBL" id="BAAAQT010000006">
    <property type="protein sequence ID" value="GAA2173750.1"/>
    <property type="molecule type" value="Genomic_DNA"/>
</dbReference>
<proteinExistence type="inferred from homology"/>
<keyword evidence="12" id="KW-1185">Reference proteome</keyword>
<dbReference type="SUPFAM" id="SSF54211">
    <property type="entry name" value="Ribosomal protein S5 domain 2-like"/>
    <property type="match status" value="1"/>
</dbReference>
<dbReference type="InterPro" id="IPR006204">
    <property type="entry name" value="GHMP_kinase_N_dom"/>
</dbReference>
<dbReference type="PRINTS" id="PR00959">
    <property type="entry name" value="MEVGALKINASE"/>
</dbReference>
<dbReference type="PIRSF" id="PIRSF000530">
    <property type="entry name" value="Galactokinase"/>
    <property type="match status" value="1"/>
</dbReference>
<reference evidence="12" key="1">
    <citation type="journal article" date="2019" name="Int. J. Syst. Evol. Microbiol.">
        <title>The Global Catalogue of Microorganisms (GCM) 10K type strain sequencing project: providing services to taxonomists for standard genome sequencing and annotation.</title>
        <authorList>
            <consortium name="The Broad Institute Genomics Platform"/>
            <consortium name="The Broad Institute Genome Sequencing Center for Infectious Disease"/>
            <person name="Wu L."/>
            <person name="Ma J."/>
        </authorList>
    </citation>
    <scope>NUCLEOTIDE SEQUENCE [LARGE SCALE GENOMIC DNA]</scope>
    <source>
        <strain evidence="12">JCM 16026</strain>
    </source>
</reference>
<feature type="domain" description="GHMP kinase C-terminal" evidence="9">
    <location>
        <begin position="277"/>
        <end position="356"/>
    </location>
</feature>
<name>A0ABP5ML36_9MICO</name>
<evidence type="ECO:0000259" key="10">
    <source>
        <dbReference type="Pfam" id="PF10509"/>
    </source>
</evidence>
<dbReference type="InterPro" id="IPR019539">
    <property type="entry name" value="GalKase_N"/>
</dbReference>